<sequence length="468" mass="53830">GYVSFWDRNNVLGGLHRYVVIKQPANDSLSVSAIKALVQSRRSSRNYTHIAKSKTTTIQSTATHIDPALKRLIDEIHASDDTRGQEVVFEKTPKYTCPEKLRKVNGVEDLLCMNPPRFDAVVKNPCWHDARGRWRCLPYFQLIGMDKSGSTDLFDKVAGHPEVIKNKGALNKETMLPPCIHLYFTQNSNIVSNNHFLSTPPGDGTPMDLWDERGWVNLPQNAGRKTPLFLTPHLVNHVNPHVKLIVIFREPVNRYVDQARGSGVTLLIHQDLAKPAKPEIIIIVNWKENGMMEVRYQDGHSPMIWITRKSANMCVFNAIISLMWCLEQSLLSDYCFLKIGRQTAKSFHEEVVRGIRSLHACTRTRTLRTCLYHAKLIQSFKFLIMRTEDYSSDIARHIQYAFDFLDLGKISQQTIRKLSTSSRKHVTKKRKAVSMLEKTRALVHELYKPFMKDLAFILHDDKYLWHNV</sequence>
<dbReference type="InterPro" id="IPR052654">
    <property type="entry name" value="CS_Sulfotransferase"/>
</dbReference>
<name>A0ABY7DL18_MYAAR</name>
<dbReference type="PANTHER" id="PTHR15723:SF0">
    <property type="entry name" value="CARBOHYDRATE SULFOTRANSFERASE 15"/>
    <property type="match status" value="1"/>
</dbReference>
<organism evidence="1 2">
    <name type="scientific">Mya arenaria</name>
    <name type="common">Soft-shell clam</name>
    <dbReference type="NCBI Taxonomy" id="6604"/>
    <lineage>
        <taxon>Eukaryota</taxon>
        <taxon>Metazoa</taxon>
        <taxon>Spiralia</taxon>
        <taxon>Lophotrochozoa</taxon>
        <taxon>Mollusca</taxon>
        <taxon>Bivalvia</taxon>
        <taxon>Autobranchia</taxon>
        <taxon>Heteroconchia</taxon>
        <taxon>Euheterodonta</taxon>
        <taxon>Imparidentia</taxon>
        <taxon>Neoheterodontei</taxon>
        <taxon>Myida</taxon>
        <taxon>Myoidea</taxon>
        <taxon>Myidae</taxon>
        <taxon>Mya</taxon>
    </lineage>
</organism>
<dbReference type="SUPFAM" id="SSF52540">
    <property type="entry name" value="P-loop containing nucleoside triphosphate hydrolases"/>
    <property type="match status" value="2"/>
</dbReference>
<evidence type="ECO:0000313" key="2">
    <source>
        <dbReference type="Proteomes" id="UP001164746"/>
    </source>
</evidence>
<dbReference type="PANTHER" id="PTHR15723">
    <property type="entry name" value="CARBOHYDRATE SULFOTRANSFERASE 15"/>
    <property type="match status" value="1"/>
</dbReference>
<dbReference type="EMBL" id="CP111013">
    <property type="protein sequence ID" value="WAQ97045.1"/>
    <property type="molecule type" value="Genomic_DNA"/>
</dbReference>
<dbReference type="Proteomes" id="UP001164746">
    <property type="component" value="Chromosome 2"/>
</dbReference>
<feature type="non-terminal residue" evidence="1">
    <location>
        <position position="1"/>
    </location>
</feature>
<gene>
    <name evidence="1" type="ORF">MAR_029735</name>
</gene>
<keyword evidence="2" id="KW-1185">Reference proteome</keyword>
<protein>
    <submittedName>
        <fullName evidence="1">CHSTF-like protein</fullName>
    </submittedName>
</protein>
<evidence type="ECO:0000313" key="1">
    <source>
        <dbReference type="EMBL" id="WAQ97045.1"/>
    </source>
</evidence>
<reference evidence="1" key="1">
    <citation type="submission" date="2022-11" db="EMBL/GenBank/DDBJ databases">
        <title>Centuries of genome instability and evolution in soft-shell clam transmissible cancer (bioRxiv).</title>
        <authorList>
            <person name="Hart S.F.M."/>
            <person name="Yonemitsu M.A."/>
            <person name="Giersch R.M."/>
            <person name="Beal B.F."/>
            <person name="Arriagada G."/>
            <person name="Davis B.W."/>
            <person name="Ostrander E.A."/>
            <person name="Goff S.P."/>
            <person name="Metzger M.J."/>
        </authorList>
    </citation>
    <scope>NUCLEOTIDE SEQUENCE</scope>
    <source>
        <strain evidence="1">MELC-2E11</strain>
        <tissue evidence="1">Siphon/mantle</tissue>
    </source>
</reference>
<dbReference type="InterPro" id="IPR027417">
    <property type="entry name" value="P-loop_NTPase"/>
</dbReference>
<accession>A0ABY7DL18</accession>
<dbReference type="Gene3D" id="3.40.50.300">
    <property type="entry name" value="P-loop containing nucleotide triphosphate hydrolases"/>
    <property type="match status" value="1"/>
</dbReference>
<proteinExistence type="predicted"/>